<dbReference type="InterPro" id="IPR025592">
    <property type="entry name" value="DUF4347"/>
</dbReference>
<sequence>MAMVHIYDGNSSTRLGIDNSVANGADARSEDRIRKPVKTFSEMRHALDDLLAANTSVDRLLIETHGSPGTIGIGCQAINYTMVDTWFGNRGYERLFPSGARIVFNGCNVGEGPDGWRFLEAFGSAFLKLNGGQVTAWTSAGFSSPFNGHVVHLWGDARGLILAPGGTITERLEA</sequence>
<dbReference type="Proteomes" id="UP000700732">
    <property type="component" value="Unassembled WGS sequence"/>
</dbReference>
<dbReference type="RefSeq" id="WP_186740475.1">
    <property type="nucleotide sequence ID" value="NZ_VFIA01000040.1"/>
</dbReference>
<gene>
    <name evidence="2" type="ORF">FH603_4743</name>
</gene>
<dbReference type="EMBL" id="VFIA01000040">
    <property type="protein sequence ID" value="MBC3794216.1"/>
    <property type="molecule type" value="Genomic_DNA"/>
</dbReference>
<evidence type="ECO:0000313" key="2">
    <source>
        <dbReference type="EMBL" id="MBC3794216.1"/>
    </source>
</evidence>
<evidence type="ECO:0000259" key="1">
    <source>
        <dbReference type="Pfam" id="PF14252"/>
    </source>
</evidence>
<protein>
    <recommendedName>
        <fullName evidence="1">DUF4347 domain-containing protein</fullName>
    </recommendedName>
</protein>
<name>A0ABR6WE08_9BACT</name>
<comment type="caution">
    <text evidence="2">The sequence shown here is derived from an EMBL/GenBank/DDBJ whole genome shotgun (WGS) entry which is preliminary data.</text>
</comment>
<dbReference type="Pfam" id="PF14252">
    <property type="entry name" value="DUF4347"/>
    <property type="match status" value="1"/>
</dbReference>
<keyword evidence="3" id="KW-1185">Reference proteome</keyword>
<organism evidence="2 3">
    <name type="scientific">Spirosoma utsteinense</name>
    <dbReference type="NCBI Taxonomy" id="2585773"/>
    <lineage>
        <taxon>Bacteria</taxon>
        <taxon>Pseudomonadati</taxon>
        <taxon>Bacteroidota</taxon>
        <taxon>Cytophagia</taxon>
        <taxon>Cytophagales</taxon>
        <taxon>Cytophagaceae</taxon>
        <taxon>Spirosoma</taxon>
    </lineage>
</organism>
<evidence type="ECO:0000313" key="3">
    <source>
        <dbReference type="Proteomes" id="UP000700732"/>
    </source>
</evidence>
<accession>A0ABR6WE08</accession>
<feature type="domain" description="DUF4347" evidence="1">
    <location>
        <begin position="46"/>
        <end position="122"/>
    </location>
</feature>
<reference evidence="2 3" key="1">
    <citation type="submission" date="2019-06" db="EMBL/GenBank/DDBJ databases">
        <title>Spirosoma utsteinense sp. nov. isolated from Antarctic ice-free soils.</title>
        <authorList>
            <person name="Tahon G."/>
        </authorList>
    </citation>
    <scope>NUCLEOTIDE SEQUENCE [LARGE SCALE GENOMIC DNA]</scope>
    <source>
        <strain evidence="2 3">LMG 31447</strain>
    </source>
</reference>
<proteinExistence type="predicted"/>